<keyword evidence="3" id="KW-1185">Reference proteome</keyword>
<feature type="domain" description="Putative DNA-binding" evidence="1">
    <location>
        <begin position="7"/>
        <end position="97"/>
    </location>
</feature>
<dbReference type="InterPro" id="IPR044922">
    <property type="entry name" value="DUF2063_N_sf"/>
</dbReference>
<evidence type="ECO:0000313" key="2">
    <source>
        <dbReference type="EMBL" id="SLN46309.1"/>
    </source>
</evidence>
<name>A0A1Y5SRH9_9RHOB</name>
<dbReference type="Gene3D" id="1.10.150.690">
    <property type="entry name" value="DUF2063"/>
    <property type="match status" value="1"/>
</dbReference>
<dbReference type="RefSeq" id="WP_170842156.1">
    <property type="nucleotide sequence ID" value="NZ_FNZV01000005.1"/>
</dbReference>
<reference evidence="2 3" key="1">
    <citation type="submission" date="2017-03" db="EMBL/GenBank/DDBJ databases">
        <authorList>
            <person name="Afonso C.L."/>
            <person name="Miller P.J."/>
            <person name="Scott M.A."/>
            <person name="Spackman E."/>
            <person name="Goraichik I."/>
            <person name="Dimitrov K.M."/>
            <person name="Suarez D.L."/>
            <person name="Swayne D.E."/>
        </authorList>
    </citation>
    <scope>NUCLEOTIDE SEQUENCE [LARGE SCALE GENOMIC DNA]</scope>
    <source>
        <strain evidence="2 3">CECT 7971</strain>
    </source>
</reference>
<protein>
    <recommendedName>
        <fullName evidence="1">Putative DNA-binding domain-containing protein</fullName>
    </recommendedName>
</protein>
<sequence length="246" mass="25524">MTDRVSQTDFIAAAMNPERAAPLGIVGPDGTPAPKRFSVYRNNIIVSLKAAMADGFPAVASLVGDAFFAAMSDVFIRKTPPNSPILTLYGADFADFIASFEPAASLPYLSGVAQLEYALRRAYHAADALPVAARALENPHIFSAQITLAPACTMLSFAHPVAEIRAAALGGPKPTSGAQDVLITRPDLDPIATALPAGTIAITTALQAGIPLGQAIEHAPDELDLTAFIGALVSGGAITKLEYDNV</sequence>
<dbReference type="STRING" id="658057.SAMN04488032_10565"/>
<dbReference type="Proteomes" id="UP000193307">
    <property type="component" value="Unassembled WGS sequence"/>
</dbReference>
<accession>A0A1Y5SRH9</accession>
<evidence type="ECO:0000259" key="1">
    <source>
        <dbReference type="Pfam" id="PF09836"/>
    </source>
</evidence>
<evidence type="ECO:0000313" key="3">
    <source>
        <dbReference type="Proteomes" id="UP000193307"/>
    </source>
</evidence>
<dbReference type="AlphaFoldDB" id="A0A1Y5SRH9"/>
<proteinExistence type="predicted"/>
<dbReference type="InterPro" id="IPR018640">
    <property type="entry name" value="DUF2063"/>
</dbReference>
<gene>
    <name evidence="2" type="ORF">PAM7971_02260</name>
</gene>
<dbReference type="Pfam" id="PF09836">
    <property type="entry name" value="DUF2063"/>
    <property type="match status" value="1"/>
</dbReference>
<dbReference type="EMBL" id="FWFW01000006">
    <property type="protein sequence ID" value="SLN46309.1"/>
    <property type="molecule type" value="Genomic_DNA"/>
</dbReference>
<organism evidence="2 3">
    <name type="scientific">Pacificibacter marinus</name>
    <dbReference type="NCBI Taxonomy" id="658057"/>
    <lineage>
        <taxon>Bacteria</taxon>
        <taxon>Pseudomonadati</taxon>
        <taxon>Pseudomonadota</taxon>
        <taxon>Alphaproteobacteria</taxon>
        <taxon>Rhodobacterales</taxon>
        <taxon>Roseobacteraceae</taxon>
        <taxon>Pacificibacter</taxon>
    </lineage>
</organism>